<dbReference type="InterPro" id="IPR050879">
    <property type="entry name" value="Acyltransferase_3"/>
</dbReference>
<evidence type="ECO:0000313" key="4">
    <source>
        <dbReference type="Proteomes" id="UP000016933"/>
    </source>
</evidence>
<dbReference type="OMA" id="ILMASWH"/>
<keyword evidence="1" id="KW-1133">Transmembrane helix</keyword>
<feature type="transmembrane region" description="Helical" evidence="1">
    <location>
        <begin position="352"/>
        <end position="369"/>
    </location>
</feature>
<sequence>MDLQYNKLSLSLPHIFWTILDFLRPEILNRRKTGSDRRGSSTSWLDGLRGVAALTVCFMHLSVYVHPGMELCYNADLGFNKRNSHFVTLPFIRIPFTGGHYAVGLFFIVSGYVVPRRLIKLLHEGKRPEFIDAVNSAIFRRPGRLFLPVIWSTGILMASWHIFGIEMPWGSQQTNIVWETFNWFRDMMYFMFFFREKLLFSWYNFHSWTIPVELRGSMFIFVWLFTMHQVANRGRILLTIGMTYYLEVLSPGAWYACFFAGMLLGEMDMLAEEGDPVDLPWKGITRWFRKNPKATQTAAHALLICGMFLGGQPSADWQKPEEILGTCPGWVTLSKMIPKAYTEITDMPTYRWFYIFWAAFFTVVAINNIPWCKWIFETGPAQYLGRHSYALYLVHGPLIGILSERLFYLTGVKSPTDLASFVRFGRLHNKWHDLSWWPLPDGGPGGLEPNFLFCVAISIPIFLYTAEIGTKTFDTPSVKVSSWMYKKVRSLS</sequence>
<evidence type="ECO:0000259" key="2">
    <source>
        <dbReference type="Pfam" id="PF01757"/>
    </source>
</evidence>
<feature type="transmembrane region" description="Helical" evidence="1">
    <location>
        <begin position="243"/>
        <end position="264"/>
    </location>
</feature>
<accession>N1PDZ7</accession>
<proteinExistence type="predicted"/>
<dbReference type="Pfam" id="PF01757">
    <property type="entry name" value="Acyl_transf_3"/>
    <property type="match status" value="1"/>
</dbReference>
<dbReference type="EMBL" id="KB446543">
    <property type="protein sequence ID" value="EME40838.1"/>
    <property type="molecule type" value="Genomic_DNA"/>
</dbReference>
<protein>
    <recommendedName>
        <fullName evidence="2">Acyltransferase 3 domain-containing protein</fullName>
    </recommendedName>
</protein>
<dbReference type="PANTHER" id="PTHR23028:SF125">
    <property type="entry name" value="ACYLTRANSFERASE"/>
    <property type="match status" value="1"/>
</dbReference>
<keyword evidence="1" id="KW-0812">Transmembrane</keyword>
<organism evidence="3 4">
    <name type="scientific">Dothistroma septosporum (strain NZE10 / CBS 128990)</name>
    <name type="common">Red band needle blight fungus</name>
    <name type="synonym">Mycosphaerella pini</name>
    <dbReference type="NCBI Taxonomy" id="675120"/>
    <lineage>
        <taxon>Eukaryota</taxon>
        <taxon>Fungi</taxon>
        <taxon>Dikarya</taxon>
        <taxon>Ascomycota</taxon>
        <taxon>Pezizomycotina</taxon>
        <taxon>Dothideomycetes</taxon>
        <taxon>Dothideomycetidae</taxon>
        <taxon>Mycosphaerellales</taxon>
        <taxon>Mycosphaerellaceae</taxon>
        <taxon>Dothistroma</taxon>
    </lineage>
</organism>
<keyword evidence="4" id="KW-1185">Reference proteome</keyword>
<keyword evidence="1" id="KW-0472">Membrane</keyword>
<dbReference type="STRING" id="675120.N1PDZ7"/>
<feature type="transmembrane region" description="Helical" evidence="1">
    <location>
        <begin position="145"/>
        <end position="163"/>
    </location>
</feature>
<dbReference type="GO" id="GO:0016747">
    <property type="term" value="F:acyltransferase activity, transferring groups other than amino-acyl groups"/>
    <property type="evidence" value="ECO:0007669"/>
    <property type="project" value="InterPro"/>
</dbReference>
<reference evidence="3 4" key="2">
    <citation type="journal article" date="2012" name="PLoS Pathog.">
        <title>Diverse lifestyles and strategies of plant pathogenesis encoded in the genomes of eighteen Dothideomycetes fungi.</title>
        <authorList>
            <person name="Ohm R.A."/>
            <person name="Feau N."/>
            <person name="Henrissat B."/>
            <person name="Schoch C.L."/>
            <person name="Horwitz B.A."/>
            <person name="Barry K.W."/>
            <person name="Condon B.J."/>
            <person name="Copeland A.C."/>
            <person name="Dhillon B."/>
            <person name="Glaser F."/>
            <person name="Hesse C.N."/>
            <person name="Kosti I."/>
            <person name="LaButti K."/>
            <person name="Lindquist E.A."/>
            <person name="Lucas S."/>
            <person name="Salamov A.A."/>
            <person name="Bradshaw R.E."/>
            <person name="Ciuffetti L."/>
            <person name="Hamelin R.C."/>
            <person name="Kema G.H.J."/>
            <person name="Lawrence C."/>
            <person name="Scott J.A."/>
            <person name="Spatafora J.W."/>
            <person name="Turgeon B.G."/>
            <person name="de Wit P.J.G.M."/>
            <person name="Zhong S."/>
            <person name="Goodwin S.B."/>
            <person name="Grigoriev I.V."/>
        </authorList>
    </citation>
    <scope>NUCLEOTIDE SEQUENCE [LARGE SCALE GENOMIC DNA]</scope>
    <source>
        <strain evidence="4">NZE10 / CBS 128990</strain>
    </source>
</reference>
<feature type="domain" description="Acyltransferase 3" evidence="2">
    <location>
        <begin position="43"/>
        <end position="409"/>
    </location>
</feature>
<dbReference type="eggNOG" id="ENOG502SHP9">
    <property type="taxonomic scope" value="Eukaryota"/>
</dbReference>
<gene>
    <name evidence="3" type="ORF">DOTSEDRAFT_136088</name>
</gene>
<dbReference type="Proteomes" id="UP000016933">
    <property type="component" value="Unassembled WGS sequence"/>
</dbReference>
<feature type="transmembrane region" description="Helical" evidence="1">
    <location>
        <begin position="389"/>
        <end position="408"/>
    </location>
</feature>
<reference evidence="4" key="1">
    <citation type="journal article" date="2012" name="PLoS Genet.">
        <title>The genomes of the fungal plant pathogens Cladosporium fulvum and Dothistroma septosporum reveal adaptation to different hosts and lifestyles but also signatures of common ancestry.</title>
        <authorList>
            <person name="de Wit P.J.G.M."/>
            <person name="van der Burgt A."/>
            <person name="Oekmen B."/>
            <person name="Stergiopoulos I."/>
            <person name="Abd-Elsalam K.A."/>
            <person name="Aerts A.L."/>
            <person name="Bahkali A.H."/>
            <person name="Beenen H.G."/>
            <person name="Chettri P."/>
            <person name="Cox M.P."/>
            <person name="Datema E."/>
            <person name="de Vries R.P."/>
            <person name="Dhillon B."/>
            <person name="Ganley A.R."/>
            <person name="Griffiths S.A."/>
            <person name="Guo Y."/>
            <person name="Hamelin R.C."/>
            <person name="Henrissat B."/>
            <person name="Kabir M.S."/>
            <person name="Jashni M.K."/>
            <person name="Kema G."/>
            <person name="Klaubauf S."/>
            <person name="Lapidus A."/>
            <person name="Levasseur A."/>
            <person name="Lindquist E."/>
            <person name="Mehrabi R."/>
            <person name="Ohm R.A."/>
            <person name="Owen T.J."/>
            <person name="Salamov A."/>
            <person name="Schwelm A."/>
            <person name="Schijlen E."/>
            <person name="Sun H."/>
            <person name="van den Burg H.A."/>
            <person name="van Ham R.C.H.J."/>
            <person name="Zhang S."/>
            <person name="Goodwin S.B."/>
            <person name="Grigoriev I.V."/>
            <person name="Collemare J."/>
            <person name="Bradshaw R.E."/>
        </authorList>
    </citation>
    <scope>NUCLEOTIDE SEQUENCE [LARGE SCALE GENOMIC DNA]</scope>
    <source>
        <strain evidence="4">NZE10 / CBS 128990</strain>
    </source>
</reference>
<feature type="transmembrane region" description="Helical" evidence="1">
    <location>
        <begin position="212"/>
        <end position="231"/>
    </location>
</feature>
<name>N1PDZ7_DOTSN</name>
<feature type="transmembrane region" description="Helical" evidence="1">
    <location>
        <begin position="86"/>
        <end position="114"/>
    </location>
</feature>
<dbReference type="AlphaFoldDB" id="N1PDZ7"/>
<dbReference type="PANTHER" id="PTHR23028">
    <property type="entry name" value="ACETYLTRANSFERASE"/>
    <property type="match status" value="1"/>
</dbReference>
<evidence type="ECO:0000313" key="3">
    <source>
        <dbReference type="EMBL" id="EME40838.1"/>
    </source>
</evidence>
<evidence type="ECO:0000256" key="1">
    <source>
        <dbReference type="SAM" id="Phobius"/>
    </source>
</evidence>
<feature type="transmembrane region" description="Helical" evidence="1">
    <location>
        <begin position="44"/>
        <end position="66"/>
    </location>
</feature>
<dbReference type="InterPro" id="IPR002656">
    <property type="entry name" value="Acyl_transf_3_dom"/>
</dbReference>
<dbReference type="OrthoDB" id="5819582at2759"/>
<dbReference type="HOGENOM" id="CLU_005679_13_3_1"/>